<dbReference type="InterPro" id="IPR023370">
    <property type="entry name" value="TrmO-like_N"/>
</dbReference>
<dbReference type="Proteomes" id="UP000326759">
    <property type="component" value="Unassembled WGS sequence"/>
</dbReference>
<dbReference type="InterPro" id="IPR036413">
    <property type="entry name" value="YaeB-like_sf"/>
</dbReference>
<proteinExistence type="inferred from homology"/>
<name>A0A5N5SJY8_9CRUS</name>
<reference evidence="4 5" key="1">
    <citation type="journal article" date="2019" name="PLoS Biol.">
        <title>Sex chromosomes control vertical transmission of feminizing Wolbachia symbionts in an isopod.</title>
        <authorList>
            <person name="Becking T."/>
            <person name="Chebbi M.A."/>
            <person name="Giraud I."/>
            <person name="Moumen B."/>
            <person name="Laverre T."/>
            <person name="Caubet Y."/>
            <person name="Peccoud J."/>
            <person name="Gilbert C."/>
            <person name="Cordaux R."/>
        </authorList>
    </citation>
    <scope>NUCLEOTIDE SEQUENCE [LARGE SCALE GENOMIC DNA]</scope>
    <source>
        <strain evidence="4">ANa2</strain>
        <tissue evidence="4">Whole body excluding digestive tract and cuticle</tissue>
    </source>
</reference>
<feature type="domain" description="TsaA-like" evidence="3">
    <location>
        <begin position="184"/>
        <end position="322"/>
    </location>
</feature>
<gene>
    <name evidence="4" type="primary">Trmo</name>
    <name evidence="4" type="ORF">Anas_11074</name>
</gene>
<evidence type="ECO:0000256" key="1">
    <source>
        <dbReference type="ARBA" id="ARBA00022691"/>
    </source>
</evidence>
<evidence type="ECO:0000256" key="2">
    <source>
        <dbReference type="ARBA" id="ARBA00033753"/>
    </source>
</evidence>
<evidence type="ECO:0000313" key="4">
    <source>
        <dbReference type="EMBL" id="KAB7494363.1"/>
    </source>
</evidence>
<dbReference type="InterPro" id="IPR023368">
    <property type="entry name" value="UPF0066_cons_site"/>
</dbReference>
<dbReference type="CDD" id="cd09281">
    <property type="entry name" value="UPF0066"/>
    <property type="match status" value="1"/>
</dbReference>
<dbReference type="Pfam" id="PF01980">
    <property type="entry name" value="TrmO_N"/>
    <property type="match status" value="1"/>
</dbReference>
<dbReference type="Gene3D" id="3.30.2310.10">
    <property type="entry name" value="YaeB-like"/>
    <property type="match status" value="1"/>
</dbReference>
<dbReference type="PANTHER" id="PTHR12818">
    <property type="entry name" value="TRNA (ADENINE(37)-N6)-METHYLTRANSFERASE"/>
    <property type="match status" value="1"/>
</dbReference>
<dbReference type="PROSITE" id="PS51668">
    <property type="entry name" value="TSAA_2"/>
    <property type="match status" value="1"/>
</dbReference>
<dbReference type="InterPro" id="IPR040372">
    <property type="entry name" value="YaeB-like"/>
</dbReference>
<organism evidence="4 5">
    <name type="scientific">Armadillidium nasatum</name>
    <dbReference type="NCBI Taxonomy" id="96803"/>
    <lineage>
        <taxon>Eukaryota</taxon>
        <taxon>Metazoa</taxon>
        <taxon>Ecdysozoa</taxon>
        <taxon>Arthropoda</taxon>
        <taxon>Crustacea</taxon>
        <taxon>Multicrustacea</taxon>
        <taxon>Malacostraca</taxon>
        <taxon>Eumalacostraca</taxon>
        <taxon>Peracarida</taxon>
        <taxon>Isopoda</taxon>
        <taxon>Oniscidea</taxon>
        <taxon>Crinocheta</taxon>
        <taxon>Armadillidiidae</taxon>
        <taxon>Armadillidium</taxon>
    </lineage>
</organism>
<evidence type="ECO:0000313" key="5">
    <source>
        <dbReference type="Proteomes" id="UP000326759"/>
    </source>
</evidence>
<dbReference type="PANTHER" id="PTHR12818:SF0">
    <property type="entry name" value="TRNA (ADENINE(37)-N6)-METHYLTRANSFERASE"/>
    <property type="match status" value="1"/>
</dbReference>
<protein>
    <submittedName>
        <fullName evidence="4">tRNA methyltransferase</fullName>
    </submittedName>
</protein>
<dbReference type="AlphaFoldDB" id="A0A5N5SJY8"/>
<dbReference type="GO" id="GO:0008168">
    <property type="term" value="F:methyltransferase activity"/>
    <property type="evidence" value="ECO:0007669"/>
    <property type="project" value="UniProtKB-KW"/>
</dbReference>
<dbReference type="NCBIfam" id="TIGR00104">
    <property type="entry name" value="tRNA_TsaA"/>
    <property type="match status" value="1"/>
</dbReference>
<dbReference type="FunFam" id="3.30.2310.10:FF:000002">
    <property type="entry name" value="tRNA methyltransferase O"/>
    <property type="match status" value="1"/>
</dbReference>
<keyword evidence="4" id="KW-0808">Transferase</keyword>
<dbReference type="EMBL" id="SEYY01024139">
    <property type="protein sequence ID" value="KAB7494363.1"/>
    <property type="molecule type" value="Genomic_DNA"/>
</dbReference>
<sequence>MELELISPKILGNSIVSVLQEESIQCEIVYEVSSKDTYSESINRTALLGGILILEDLIEWCKFIELTFGTRFLEPVSLLTFELITTYIWELFTWFIFAPLYAKYNGMADSDLNSLKYSVCQIRNELKNIRKSLCVAKEQFKKDFNKIELLVKHMKSENVAVSSLTNKNILKDNPINAKVLQYTVQPIGFMKSIHEQKTGTPRQGSLSSLSRGILKIRKSVFNNPSHSLEGLNEYSYIWLSYIFHKNKHEASHSKVSPPRLDGTKIGVFASRSPHRPNALGLTLAHLDFVKGDSVYVSGIDILDETPIVDIKPFIPNYDLPRELLCEKETLVNVQEESTQEKPDKFNVLESRGDSHEDNLKKTDFSFKIIQDEELKKKFETKNIFTEDTEVQKMLKINTFTPYWVNFPPAPRLQVIFNPIAEKQIKSFSSEASIPFRLKYLKSSEELKSAISCVLSEDPRSCYRRQKCSDRLFYFTVDCAHVTAFFVDSEVEVLRVIPSDRKNP</sequence>
<dbReference type="SUPFAM" id="SSF118196">
    <property type="entry name" value="YaeB-like"/>
    <property type="match status" value="1"/>
</dbReference>
<dbReference type="InterPro" id="IPR036414">
    <property type="entry name" value="YaeB_N_sf"/>
</dbReference>
<keyword evidence="4" id="KW-0489">Methyltransferase</keyword>
<keyword evidence="1" id="KW-0949">S-adenosyl-L-methionine</keyword>
<dbReference type="OrthoDB" id="4882at2759"/>
<dbReference type="PROSITE" id="PS01318">
    <property type="entry name" value="TSAA_1"/>
    <property type="match status" value="1"/>
</dbReference>
<evidence type="ECO:0000259" key="3">
    <source>
        <dbReference type="PROSITE" id="PS51668"/>
    </source>
</evidence>
<accession>A0A5N5SJY8</accession>
<comment type="caution">
    <text evidence="4">The sequence shown here is derived from an EMBL/GenBank/DDBJ whole genome shotgun (WGS) entry which is preliminary data.</text>
</comment>
<dbReference type="GO" id="GO:0032259">
    <property type="term" value="P:methylation"/>
    <property type="evidence" value="ECO:0007669"/>
    <property type="project" value="UniProtKB-KW"/>
</dbReference>
<keyword evidence="5" id="KW-1185">Reference proteome</keyword>
<dbReference type="Gene3D" id="2.40.30.70">
    <property type="entry name" value="YaeB-like"/>
    <property type="match status" value="1"/>
</dbReference>
<comment type="similarity">
    <text evidence="2">Belongs to the tRNA methyltransferase O family.</text>
</comment>